<reference evidence="2 3" key="1">
    <citation type="submission" date="2016-12" db="EMBL/GenBank/DDBJ databases">
        <title>The genomes of Aspergillus section Nigri reveals drivers in fungal speciation.</title>
        <authorList>
            <consortium name="DOE Joint Genome Institute"/>
            <person name="Vesth T.C."/>
            <person name="Nybo J."/>
            <person name="Theobald S."/>
            <person name="Brandl J."/>
            <person name="Frisvad J.C."/>
            <person name="Nielsen K.F."/>
            <person name="Lyhne E.K."/>
            <person name="Kogle M.E."/>
            <person name="Kuo A."/>
            <person name="Riley R."/>
            <person name="Clum A."/>
            <person name="Nolan M."/>
            <person name="Lipzen A."/>
            <person name="Salamov A."/>
            <person name="Henrissat B."/>
            <person name="Wiebenga A."/>
            <person name="De Vries R.P."/>
            <person name="Grigoriev I.V."/>
            <person name="Mortensen U.H."/>
            <person name="Andersen M.R."/>
            <person name="Baker S.E."/>
        </authorList>
    </citation>
    <scope>NUCLEOTIDE SEQUENCE [LARGE SCALE GENOMIC DNA]</scope>
    <source>
        <strain evidence="2 3">CBS 121591</strain>
    </source>
</reference>
<evidence type="ECO:0000313" key="3">
    <source>
        <dbReference type="Proteomes" id="UP000248340"/>
    </source>
</evidence>
<dbReference type="Proteomes" id="UP000248340">
    <property type="component" value="Unassembled WGS sequence"/>
</dbReference>
<dbReference type="EMBL" id="KZ821676">
    <property type="protein sequence ID" value="PYH86459.1"/>
    <property type="molecule type" value="Genomic_DNA"/>
</dbReference>
<evidence type="ECO:0000313" key="2">
    <source>
        <dbReference type="EMBL" id="PYH86459.1"/>
    </source>
</evidence>
<feature type="region of interest" description="Disordered" evidence="1">
    <location>
        <begin position="18"/>
        <end position="43"/>
    </location>
</feature>
<name>A0A319CPW5_9EURO</name>
<protein>
    <submittedName>
        <fullName evidence="2">Uncharacterized protein</fullName>
    </submittedName>
</protein>
<sequence length="124" mass="13697">MRQIQTARCRRRLLTFPVKPPPSRYRPLSGQHPLRRPFGPRDSARDALQQLQPPTVIAGREKSALEARRDSLSLDMPSICLGACAVQQGAKAGNVSTNTKNAHTSTDSLLVVTTLQNIYYSLLT</sequence>
<proteinExistence type="predicted"/>
<dbReference type="GeneID" id="37144357"/>
<keyword evidence="3" id="KW-1185">Reference proteome</keyword>
<dbReference type="AlphaFoldDB" id="A0A319CPW5"/>
<dbReference type="VEuPathDB" id="FungiDB:BO82DRAFT_87211"/>
<organism evidence="2 3">
    <name type="scientific">Aspergillus uvarum CBS 121591</name>
    <dbReference type="NCBI Taxonomy" id="1448315"/>
    <lineage>
        <taxon>Eukaryota</taxon>
        <taxon>Fungi</taxon>
        <taxon>Dikarya</taxon>
        <taxon>Ascomycota</taxon>
        <taxon>Pezizomycotina</taxon>
        <taxon>Eurotiomycetes</taxon>
        <taxon>Eurotiomycetidae</taxon>
        <taxon>Eurotiales</taxon>
        <taxon>Aspergillaceae</taxon>
        <taxon>Aspergillus</taxon>
        <taxon>Aspergillus subgen. Circumdati</taxon>
    </lineage>
</organism>
<gene>
    <name evidence="2" type="ORF">BO82DRAFT_87211</name>
</gene>
<dbReference type="RefSeq" id="XP_025496659.1">
    <property type="nucleotide sequence ID" value="XM_025641615.1"/>
</dbReference>
<accession>A0A319CPW5</accession>
<evidence type="ECO:0000256" key="1">
    <source>
        <dbReference type="SAM" id="MobiDB-lite"/>
    </source>
</evidence>